<proteinExistence type="predicted"/>
<keyword evidence="1" id="KW-1133">Transmembrane helix</keyword>
<name>A0A381XN12_9ZZZZ</name>
<reference evidence="2" key="1">
    <citation type="submission" date="2018-05" db="EMBL/GenBank/DDBJ databases">
        <authorList>
            <person name="Lanie J.A."/>
            <person name="Ng W.-L."/>
            <person name="Kazmierczak K.M."/>
            <person name="Andrzejewski T.M."/>
            <person name="Davidsen T.M."/>
            <person name="Wayne K.J."/>
            <person name="Tettelin H."/>
            <person name="Glass J.I."/>
            <person name="Rusch D."/>
            <person name="Podicherti R."/>
            <person name="Tsui H.-C.T."/>
            <person name="Winkler M.E."/>
        </authorList>
    </citation>
    <scope>NUCLEOTIDE SEQUENCE</scope>
</reference>
<sequence>MTKFLNKSFSPGAWMTCFVIFFLPVLLYLGSWQISRGFEKKEIWEAY</sequence>
<dbReference type="EMBL" id="UINC01015732">
    <property type="protein sequence ID" value="SVA66030.1"/>
    <property type="molecule type" value="Genomic_DNA"/>
</dbReference>
<evidence type="ECO:0000256" key="1">
    <source>
        <dbReference type="SAM" id="Phobius"/>
    </source>
</evidence>
<dbReference type="AlphaFoldDB" id="A0A381XN12"/>
<feature type="non-terminal residue" evidence="2">
    <location>
        <position position="47"/>
    </location>
</feature>
<evidence type="ECO:0000313" key="2">
    <source>
        <dbReference type="EMBL" id="SVA66030.1"/>
    </source>
</evidence>
<keyword evidence="1" id="KW-0812">Transmembrane</keyword>
<keyword evidence="1" id="KW-0472">Membrane</keyword>
<organism evidence="2">
    <name type="scientific">marine metagenome</name>
    <dbReference type="NCBI Taxonomy" id="408172"/>
    <lineage>
        <taxon>unclassified sequences</taxon>
        <taxon>metagenomes</taxon>
        <taxon>ecological metagenomes</taxon>
    </lineage>
</organism>
<gene>
    <name evidence="2" type="ORF">METZ01_LOCUS118884</name>
</gene>
<feature type="transmembrane region" description="Helical" evidence="1">
    <location>
        <begin position="12"/>
        <end position="31"/>
    </location>
</feature>
<evidence type="ECO:0008006" key="3">
    <source>
        <dbReference type="Google" id="ProtNLM"/>
    </source>
</evidence>
<protein>
    <recommendedName>
        <fullName evidence="3">SURF1-like protein</fullName>
    </recommendedName>
</protein>
<accession>A0A381XN12</accession>